<dbReference type="Pfam" id="PF14501">
    <property type="entry name" value="HATPase_c_5"/>
    <property type="match status" value="1"/>
</dbReference>
<sequence length="221" mass="25623">MQTKYETDKHAKEAMIQNMTKEEEFIKQLQNQQLEIRKINHNLNNILIILQAHLKNGEYDEAIEYIEQNLKIHVKAYQDLTHTGIPTLDSILNNQMYLMKEKNIEYHEDITKILHLGNVKTDDLSLAISLALDNAREACEKVDAQRQISLSLQSKQTHVVLYITNSIPQGSHPHFHKTTKADKIAHGHGVKSIKEIARKYHGDVKYDIKDNQVILRIMLQK</sequence>
<gene>
    <name evidence="2" type="ORF">NMU03_00370</name>
</gene>
<reference evidence="2" key="1">
    <citation type="submission" date="2022-07" db="EMBL/GenBank/DDBJ databases">
        <title>Faecal culturing of patients with breast cancer.</title>
        <authorList>
            <person name="Teng N.M.Y."/>
            <person name="Kiu R."/>
            <person name="Evans R."/>
            <person name="Baker D.J."/>
            <person name="Zenner C."/>
            <person name="Robinson S.D."/>
            <person name="Hall L.J."/>
        </authorList>
    </citation>
    <scope>NUCLEOTIDE SEQUENCE</scope>
    <source>
        <strain evidence="2">LH1062</strain>
    </source>
</reference>
<keyword evidence="3" id="KW-1185">Reference proteome</keyword>
<dbReference type="EMBL" id="CP101620">
    <property type="protein sequence ID" value="UTY39326.1"/>
    <property type="molecule type" value="Genomic_DNA"/>
</dbReference>
<evidence type="ECO:0000259" key="1">
    <source>
        <dbReference type="Pfam" id="PF14501"/>
    </source>
</evidence>
<proteinExistence type="predicted"/>
<name>A0ABY5I1S7_9FIRM</name>
<dbReference type="SUPFAM" id="SSF55874">
    <property type="entry name" value="ATPase domain of HSP90 chaperone/DNA topoisomerase II/histidine kinase"/>
    <property type="match status" value="1"/>
</dbReference>
<dbReference type="InterPro" id="IPR036890">
    <property type="entry name" value="HATPase_C_sf"/>
</dbReference>
<dbReference type="InterPro" id="IPR032834">
    <property type="entry name" value="NatK-like_C"/>
</dbReference>
<dbReference type="Gene3D" id="3.30.565.10">
    <property type="entry name" value="Histidine kinase-like ATPase, C-terminal domain"/>
    <property type="match status" value="1"/>
</dbReference>
<evidence type="ECO:0000313" key="2">
    <source>
        <dbReference type="EMBL" id="UTY39326.1"/>
    </source>
</evidence>
<protein>
    <submittedName>
        <fullName evidence="2">GHKL domain-containing protein</fullName>
    </submittedName>
</protein>
<dbReference type="PANTHER" id="PTHR40448">
    <property type="entry name" value="TWO-COMPONENT SENSOR HISTIDINE KINASE"/>
    <property type="match status" value="1"/>
</dbReference>
<evidence type="ECO:0000313" key="3">
    <source>
        <dbReference type="Proteomes" id="UP001060112"/>
    </source>
</evidence>
<organism evidence="2 3">
    <name type="scientific">Allocoprobacillus halotolerans</name>
    <dbReference type="NCBI Taxonomy" id="2944914"/>
    <lineage>
        <taxon>Bacteria</taxon>
        <taxon>Bacillati</taxon>
        <taxon>Bacillota</taxon>
        <taxon>Erysipelotrichia</taxon>
        <taxon>Erysipelotrichales</taxon>
        <taxon>Erysipelotrichaceae</taxon>
        <taxon>Allocoprobacillus</taxon>
    </lineage>
</organism>
<dbReference type="Proteomes" id="UP001060112">
    <property type="component" value="Chromosome"/>
</dbReference>
<accession>A0ABY5I1S7</accession>
<dbReference type="RefSeq" id="WP_290140353.1">
    <property type="nucleotide sequence ID" value="NZ_CP101620.1"/>
</dbReference>
<dbReference type="PANTHER" id="PTHR40448:SF1">
    <property type="entry name" value="TWO-COMPONENT SENSOR HISTIDINE KINASE"/>
    <property type="match status" value="1"/>
</dbReference>
<feature type="domain" description="Sensor histidine kinase NatK-like C-terminal" evidence="1">
    <location>
        <begin position="122"/>
        <end position="220"/>
    </location>
</feature>